<dbReference type="AlphaFoldDB" id="A0A158SZP7"/>
<dbReference type="PATRIC" id="fig|727.582.peg.1809"/>
<accession>A0A158SZP7</accession>
<dbReference type="EMBL" id="JMQP01000002">
    <property type="protein sequence ID" value="KIS36341.1"/>
    <property type="molecule type" value="Genomic_DNA"/>
</dbReference>
<reference evidence="1 2" key="1">
    <citation type="submission" date="2014-05" db="EMBL/GenBank/DDBJ databases">
        <title>Methylome analysis of the phasevarions of Haemophilus influenzae.</title>
        <authorList>
            <person name="Atack J.M."/>
            <person name="Fox K.L."/>
            <person name="Power P.M."/>
            <person name="Clark T."/>
            <person name="Jurcisek J."/>
            <person name="Korlach J."/>
            <person name="Bakaletz L.O."/>
            <person name="Jennings M.P."/>
        </authorList>
    </citation>
    <scope>NUCLEOTIDE SEQUENCE [LARGE SCALE GENOMIC DNA]</scope>
    <source>
        <strain evidence="1 2">1209</strain>
    </source>
</reference>
<organism evidence="1 2">
    <name type="scientific">Haemophilus influenzae</name>
    <dbReference type="NCBI Taxonomy" id="727"/>
    <lineage>
        <taxon>Bacteria</taxon>
        <taxon>Pseudomonadati</taxon>
        <taxon>Pseudomonadota</taxon>
        <taxon>Gammaproteobacteria</taxon>
        <taxon>Pasteurellales</taxon>
        <taxon>Pasteurellaceae</taxon>
        <taxon>Haemophilus</taxon>
    </lineage>
</organism>
<comment type="caution">
    <text evidence="1">The sequence shown here is derived from an EMBL/GenBank/DDBJ whole genome shotgun (WGS) entry which is preliminary data.</text>
</comment>
<gene>
    <name evidence="1" type="ORF">NTHI1209_01985</name>
</gene>
<protein>
    <submittedName>
        <fullName evidence="1">Uncharacterized protein</fullName>
    </submittedName>
</protein>
<name>A0A158SZP7_HAEIF</name>
<evidence type="ECO:0000313" key="2">
    <source>
        <dbReference type="Proteomes" id="UP000050700"/>
    </source>
</evidence>
<dbReference type="Proteomes" id="UP000050700">
    <property type="component" value="Unassembled WGS sequence"/>
</dbReference>
<sequence>MYSFNYAQKICRNYSGKPREIKSLFMLTNQSKKQRKVINVQNKGFFVPYHQIFCYIMRLVEIKLR</sequence>
<proteinExistence type="predicted"/>
<evidence type="ECO:0000313" key="1">
    <source>
        <dbReference type="EMBL" id="KIS36341.1"/>
    </source>
</evidence>